<dbReference type="RefSeq" id="WP_115751905.1">
    <property type="nucleotide sequence ID" value="NZ_LARY01000001.1"/>
</dbReference>
<dbReference type="AlphaFoldDB" id="A0A3D8TTD1"/>
<dbReference type="Proteomes" id="UP000257055">
    <property type="component" value="Unassembled WGS sequence"/>
</dbReference>
<proteinExistence type="predicted"/>
<protein>
    <recommendedName>
        <fullName evidence="4">Cyclic nucleotide-binding domain-containing protein</fullName>
    </recommendedName>
</protein>
<evidence type="ECO:0000313" key="2">
    <source>
        <dbReference type="EMBL" id="RDX02231.1"/>
    </source>
</evidence>
<gene>
    <name evidence="2" type="ORF">UR08_01500</name>
</gene>
<dbReference type="Gene3D" id="2.60.120.10">
    <property type="entry name" value="Jelly Rolls"/>
    <property type="match status" value="1"/>
</dbReference>
<evidence type="ECO:0000256" key="1">
    <source>
        <dbReference type="ARBA" id="ARBA00023159"/>
    </source>
</evidence>
<keyword evidence="1" id="KW-0010">Activator</keyword>
<comment type="caution">
    <text evidence="2">The sequence shown here is derived from an EMBL/GenBank/DDBJ whole genome shotgun (WGS) entry which is preliminary data.</text>
</comment>
<dbReference type="SUPFAM" id="SSF51206">
    <property type="entry name" value="cAMP-binding domain-like"/>
    <property type="match status" value="1"/>
</dbReference>
<dbReference type="InterPro" id="IPR014710">
    <property type="entry name" value="RmlC-like_jellyroll"/>
</dbReference>
<organism evidence="2 3">
    <name type="scientific">Listeria kieliensis</name>
    <dbReference type="NCBI Taxonomy" id="1621700"/>
    <lineage>
        <taxon>Bacteria</taxon>
        <taxon>Bacillati</taxon>
        <taxon>Bacillota</taxon>
        <taxon>Bacilli</taxon>
        <taxon>Bacillales</taxon>
        <taxon>Listeriaceae</taxon>
        <taxon>Listeria</taxon>
    </lineage>
</organism>
<dbReference type="EMBL" id="LARY01000001">
    <property type="protein sequence ID" value="RDX02231.1"/>
    <property type="molecule type" value="Genomic_DNA"/>
</dbReference>
<evidence type="ECO:0008006" key="4">
    <source>
        <dbReference type="Google" id="ProtNLM"/>
    </source>
</evidence>
<evidence type="ECO:0000313" key="3">
    <source>
        <dbReference type="Proteomes" id="UP000257055"/>
    </source>
</evidence>
<dbReference type="InterPro" id="IPR018490">
    <property type="entry name" value="cNMP-bd_dom_sf"/>
</dbReference>
<name>A0A3D8TTD1_9LIST</name>
<sequence>MSFEEIMSKEWYSVFWKTKVYEPNQICYRTVDQIKDKVYFVKEGYLLVQTVNREGELISTEILDENSLINLEVLMEDTNEWNLPAFIQYQVVSLEDVVVYEMDKEFFLSHLYVDPRKYHKLFEKVITQLLKIFLAYTLSNDRTSFKVAWALFRLSTTVGKKREGGIVEFPRYVTQTFISQFAQAGLARTNEEIQLLYQKGVFLHRKRLVLDQNKLLNHLKSQFLTEYSVL</sequence>
<accession>A0A3D8TTD1</accession>
<keyword evidence="3" id="KW-1185">Reference proteome</keyword>
<reference evidence="3" key="1">
    <citation type="submission" date="2015-04" db="EMBL/GenBank/DDBJ databases">
        <authorList>
            <person name="Schardt J."/>
            <person name="Mueller-Herbst S."/>
            <person name="Scherer S."/>
            <person name="Huptas C."/>
        </authorList>
    </citation>
    <scope>NUCLEOTIDE SEQUENCE [LARGE SCALE GENOMIC DNA]</scope>
    <source>
        <strain evidence="3">Kiel-L1</strain>
    </source>
</reference>